<accession>A0A0S2KLG0</accession>
<dbReference type="STRING" id="76123.AS203_08625"/>
<dbReference type="AlphaFoldDB" id="A0A0S2KLG0"/>
<comment type="cofactor">
    <cofactor evidence="1">
        <name>FMN</name>
        <dbReference type="ChEBI" id="CHEBI:58210"/>
    </cofactor>
</comment>
<evidence type="ECO:0000256" key="5">
    <source>
        <dbReference type="ARBA" id="ARBA00023014"/>
    </source>
</evidence>
<evidence type="ECO:0000313" key="8">
    <source>
        <dbReference type="Proteomes" id="UP000056252"/>
    </source>
</evidence>
<name>A0A0S2KLG0_9BACT</name>
<reference evidence="8" key="1">
    <citation type="submission" date="2015-11" db="EMBL/GenBank/DDBJ databases">
        <authorList>
            <person name="Holder M.E."/>
            <person name="Ajami N.J."/>
            <person name="Petrosino J.F."/>
        </authorList>
    </citation>
    <scope>NUCLEOTIDE SEQUENCE [LARGE SCALE GENOMIC DNA]</scope>
    <source>
        <strain evidence="8">F0113</strain>
    </source>
</reference>
<dbReference type="PANTHER" id="PTHR43687:SF1">
    <property type="entry name" value="FERREDOXIN III"/>
    <property type="match status" value="1"/>
</dbReference>
<gene>
    <name evidence="7" type="ORF">AS203_08625</name>
</gene>
<dbReference type="Proteomes" id="UP000056252">
    <property type="component" value="Chromosome"/>
</dbReference>
<dbReference type="GO" id="GO:0009055">
    <property type="term" value="F:electron transfer activity"/>
    <property type="evidence" value="ECO:0007669"/>
    <property type="project" value="InterPro"/>
</dbReference>
<dbReference type="KEGG" id="peo:AS203_08625"/>
<keyword evidence="2" id="KW-0004">4Fe-4S</keyword>
<dbReference type="EMBL" id="CP013195">
    <property type="protein sequence ID" value="ALO49142.1"/>
    <property type="molecule type" value="Genomic_DNA"/>
</dbReference>
<organism evidence="7 8">
    <name type="scientific">Hoylesella enoeca</name>
    <dbReference type="NCBI Taxonomy" id="76123"/>
    <lineage>
        <taxon>Bacteria</taxon>
        <taxon>Pseudomonadati</taxon>
        <taxon>Bacteroidota</taxon>
        <taxon>Bacteroidia</taxon>
        <taxon>Bacteroidales</taxon>
        <taxon>Prevotellaceae</taxon>
        <taxon>Hoylesella</taxon>
    </lineage>
</organism>
<keyword evidence="3" id="KW-0479">Metal-binding</keyword>
<feature type="domain" description="4Fe-4S ferredoxin-type" evidence="6">
    <location>
        <begin position="186"/>
        <end position="215"/>
    </location>
</feature>
<dbReference type="InterPro" id="IPR047964">
    <property type="entry name" value="EFR1-like"/>
</dbReference>
<evidence type="ECO:0000313" key="7">
    <source>
        <dbReference type="EMBL" id="ALO49142.1"/>
    </source>
</evidence>
<dbReference type="OrthoDB" id="9813995at2"/>
<dbReference type="Gene3D" id="3.40.50.360">
    <property type="match status" value="1"/>
</dbReference>
<dbReference type="RefSeq" id="WP_025066096.1">
    <property type="nucleotide sequence ID" value="NZ_CP013195.1"/>
</dbReference>
<dbReference type="SUPFAM" id="SSF54862">
    <property type="entry name" value="4Fe-4S ferredoxins"/>
    <property type="match status" value="1"/>
</dbReference>
<dbReference type="GO" id="GO:0010181">
    <property type="term" value="F:FMN binding"/>
    <property type="evidence" value="ECO:0007669"/>
    <property type="project" value="InterPro"/>
</dbReference>
<dbReference type="GO" id="GO:0046872">
    <property type="term" value="F:metal ion binding"/>
    <property type="evidence" value="ECO:0007669"/>
    <property type="project" value="UniProtKB-KW"/>
</dbReference>
<dbReference type="PROSITE" id="PS00198">
    <property type="entry name" value="4FE4S_FER_1"/>
    <property type="match status" value="2"/>
</dbReference>
<evidence type="ECO:0000259" key="6">
    <source>
        <dbReference type="PROSITE" id="PS51379"/>
    </source>
</evidence>
<evidence type="ECO:0000256" key="3">
    <source>
        <dbReference type="ARBA" id="ARBA00022723"/>
    </source>
</evidence>
<dbReference type="PANTHER" id="PTHR43687">
    <property type="entry name" value="ADENYLYLSULFATE REDUCTASE, BETA SUBUNIT"/>
    <property type="match status" value="1"/>
</dbReference>
<evidence type="ECO:0000256" key="4">
    <source>
        <dbReference type="ARBA" id="ARBA00023004"/>
    </source>
</evidence>
<dbReference type="Gene3D" id="3.30.70.20">
    <property type="match status" value="1"/>
</dbReference>
<dbReference type="InterPro" id="IPR029039">
    <property type="entry name" value="Flavoprotein-like_sf"/>
</dbReference>
<keyword evidence="4" id="KW-0408">Iron</keyword>
<keyword evidence="5" id="KW-0411">Iron-sulfur</keyword>
<dbReference type="Pfam" id="PF13237">
    <property type="entry name" value="Fer4_10"/>
    <property type="match status" value="1"/>
</dbReference>
<feature type="domain" description="4Fe-4S ferredoxin-type" evidence="6">
    <location>
        <begin position="216"/>
        <end position="246"/>
    </location>
</feature>
<proteinExistence type="predicted"/>
<sequence>MIFYLSGTGNTQWVAETLAQALGEPLINIAEIEEAECRFCVGEQERIGFCFPIHGWRPPFNVRSFVENLHIQHAEGHYCYAVCTAGDNIGEGMDLLQNDLHLIGLQLDAAWSLIMPESYVGLPFMDVDTPAKEKIKKEQAARDLKEITSHVIHCDRGIFKLTRGHWPRINSRLLGGFFLKYLITDKRFYVESNRCVKCGICADVCPTDDIDGGLGREPIWKHSGRCLTCFACYHHCPHHAIEFGRMTKHKGQYWFKRKALR</sequence>
<dbReference type="InterPro" id="IPR001226">
    <property type="entry name" value="Flavodoxin_CS"/>
</dbReference>
<dbReference type="InterPro" id="IPR017900">
    <property type="entry name" value="4Fe4S_Fe_S_CS"/>
</dbReference>
<dbReference type="GO" id="GO:0051539">
    <property type="term" value="F:4 iron, 4 sulfur cluster binding"/>
    <property type="evidence" value="ECO:0007669"/>
    <property type="project" value="UniProtKB-KW"/>
</dbReference>
<dbReference type="SUPFAM" id="SSF52218">
    <property type="entry name" value="Flavoproteins"/>
    <property type="match status" value="1"/>
</dbReference>
<protein>
    <submittedName>
        <fullName evidence="7">Ferredoxin</fullName>
    </submittedName>
</protein>
<evidence type="ECO:0000256" key="2">
    <source>
        <dbReference type="ARBA" id="ARBA00022485"/>
    </source>
</evidence>
<dbReference type="eggNOG" id="COG1143">
    <property type="taxonomic scope" value="Bacteria"/>
</dbReference>
<dbReference type="NCBIfam" id="NF038196">
    <property type="entry name" value="ferrodoxin_EFR1"/>
    <property type="match status" value="1"/>
</dbReference>
<dbReference type="InterPro" id="IPR050572">
    <property type="entry name" value="Fe-S_Ferredoxin"/>
</dbReference>
<dbReference type="PROSITE" id="PS51379">
    <property type="entry name" value="4FE4S_FER_2"/>
    <property type="match status" value="2"/>
</dbReference>
<dbReference type="PROSITE" id="PS00201">
    <property type="entry name" value="FLAVODOXIN"/>
    <property type="match status" value="1"/>
</dbReference>
<evidence type="ECO:0000256" key="1">
    <source>
        <dbReference type="ARBA" id="ARBA00001917"/>
    </source>
</evidence>
<dbReference type="InterPro" id="IPR017896">
    <property type="entry name" value="4Fe4S_Fe-S-bd"/>
</dbReference>
<keyword evidence="8" id="KW-1185">Reference proteome</keyword>